<dbReference type="EMBL" id="JAAVJR010001500">
    <property type="protein sequence ID" value="NJW55751.1"/>
    <property type="molecule type" value="Genomic_DNA"/>
</dbReference>
<gene>
    <name evidence="1" type="ORF">HC175_22820</name>
</gene>
<proteinExistence type="predicted"/>
<evidence type="ECO:0000313" key="2">
    <source>
        <dbReference type="Proteomes" id="UP000703674"/>
    </source>
</evidence>
<comment type="caution">
    <text evidence="1">The sequence shown here is derived from an EMBL/GenBank/DDBJ whole genome shotgun (WGS) entry which is preliminary data.</text>
</comment>
<keyword evidence="2" id="KW-1185">Reference proteome</keyword>
<dbReference type="SUPFAM" id="SSF47598">
    <property type="entry name" value="Ribbon-helix-helix"/>
    <property type="match status" value="1"/>
</dbReference>
<evidence type="ECO:0000313" key="1">
    <source>
        <dbReference type="EMBL" id="NJW55751.1"/>
    </source>
</evidence>
<organism evidence="1 2">
    <name type="scientific">Salinimicrobium oceani</name>
    <dbReference type="NCBI Taxonomy" id="2722702"/>
    <lineage>
        <taxon>Bacteria</taxon>
        <taxon>Pseudomonadati</taxon>
        <taxon>Bacteroidota</taxon>
        <taxon>Flavobacteriia</taxon>
        <taxon>Flavobacteriales</taxon>
        <taxon>Flavobacteriaceae</taxon>
        <taxon>Salinimicrobium</taxon>
    </lineage>
</organism>
<dbReference type="RefSeq" id="WP_168026639.1">
    <property type="nucleotide sequence ID" value="NZ_JAAVJR010001500.1"/>
</dbReference>
<dbReference type="InterPro" id="IPR010985">
    <property type="entry name" value="Ribbon_hlx_hlx"/>
</dbReference>
<protein>
    <submittedName>
        <fullName evidence="1">Uncharacterized protein</fullName>
    </submittedName>
</protein>
<sequence length="74" mass="8657">MKVQTAFRLEKELIEELKEQARKNKRSLNNYVELILSKVVEKEPNDETIEAIEEAMHNKNLKPISDVDNFLDSV</sequence>
<reference evidence="1 2" key="1">
    <citation type="submission" date="2020-03" db="EMBL/GenBank/DDBJ databases">
        <title>Salinimicrobium sp. nov, isolated from SCS.</title>
        <authorList>
            <person name="Cao W.R."/>
        </authorList>
    </citation>
    <scope>NUCLEOTIDE SEQUENCE [LARGE SCALE GENOMIC DNA]</scope>
    <source>
        <strain evidence="2">J15B91</strain>
    </source>
</reference>
<accession>A0ABX1DBF2</accession>
<dbReference type="Gene3D" id="1.10.1220.10">
    <property type="entry name" value="Met repressor-like"/>
    <property type="match status" value="1"/>
</dbReference>
<name>A0ABX1DBF2_9FLAO</name>
<dbReference type="Proteomes" id="UP000703674">
    <property type="component" value="Unassembled WGS sequence"/>
</dbReference>
<dbReference type="InterPro" id="IPR013321">
    <property type="entry name" value="Arc_rbn_hlx_hlx"/>
</dbReference>